<evidence type="ECO:0000313" key="1">
    <source>
        <dbReference type="EMBL" id="VVM16241.1"/>
    </source>
</evidence>
<reference evidence="1" key="1">
    <citation type="submission" date="2019-09" db="EMBL/GenBank/DDBJ databases">
        <authorList>
            <person name="Chandra G."/>
            <person name="Truman W A."/>
        </authorList>
    </citation>
    <scope>NUCLEOTIDE SEQUENCE</scope>
    <source>
        <strain evidence="1">PS683</strain>
    </source>
</reference>
<gene>
    <name evidence="1" type="ORF">PS683_04571</name>
</gene>
<sequence length="79" mass="8010">MTLGLMAQYAVIAVLLVGAVISVWRRLAPAKAGGCNSGCGACSTGCQPTQRIAVRTLDAPTLQETGRDGSPAITLPPEG</sequence>
<protein>
    <recommendedName>
        <fullName evidence="2">FeoB-associated Cys-rich membrane protein</fullName>
    </recommendedName>
</protein>
<accession>A0A5E6W8J0</accession>
<proteinExistence type="predicted"/>
<name>A0A5E6W8J0_PSEFL</name>
<dbReference type="AlphaFoldDB" id="A0A5E6W8J0"/>
<organism evidence="1">
    <name type="scientific">Pseudomonas fluorescens</name>
    <dbReference type="NCBI Taxonomy" id="294"/>
    <lineage>
        <taxon>Bacteria</taxon>
        <taxon>Pseudomonadati</taxon>
        <taxon>Pseudomonadota</taxon>
        <taxon>Gammaproteobacteria</taxon>
        <taxon>Pseudomonadales</taxon>
        <taxon>Pseudomonadaceae</taxon>
        <taxon>Pseudomonas</taxon>
    </lineage>
</organism>
<dbReference type="EMBL" id="LR700649">
    <property type="protein sequence ID" value="VVM16241.1"/>
    <property type="molecule type" value="Genomic_DNA"/>
</dbReference>
<evidence type="ECO:0008006" key="2">
    <source>
        <dbReference type="Google" id="ProtNLM"/>
    </source>
</evidence>